<dbReference type="RefSeq" id="WP_212920941.1">
    <property type="nucleotide sequence ID" value="NZ_BORP01000003.1"/>
</dbReference>
<evidence type="ECO:0000256" key="2">
    <source>
        <dbReference type="ARBA" id="ARBA00024438"/>
    </source>
</evidence>
<name>A0A920C7R6_9BACI</name>
<reference evidence="5" key="1">
    <citation type="submission" date="2021-03" db="EMBL/GenBank/DDBJ databases">
        <title>Antimicrobial resistance genes in bacteria isolated from Japanese honey, and their potential for conferring macrolide and lincosamide resistance in the American foulbrood pathogen Paenibacillus larvae.</title>
        <authorList>
            <person name="Okamoto M."/>
            <person name="Kumagai M."/>
            <person name="Kanamori H."/>
            <person name="Takamatsu D."/>
        </authorList>
    </citation>
    <scope>NUCLEOTIDE SEQUENCE</scope>
    <source>
        <strain evidence="5">J43TS3</strain>
    </source>
</reference>
<keyword evidence="6" id="KW-1185">Reference proteome</keyword>
<dbReference type="InterPro" id="IPR041916">
    <property type="entry name" value="Anti_sigma_zinc_sf"/>
</dbReference>
<keyword evidence="3" id="KW-0812">Transmembrane</keyword>
<proteinExistence type="inferred from homology"/>
<sequence>MDCHKKALELMHKHLDGDITRAEEHELKVHLEECLACQKHLHELKRTVTLIQSTERIKAPEGFASKVMDQLPIEKKRVRYLRWFKMHPVLTAAAIFFIFMLTGLFSVWEKDTQLMVSNPENLIVKGDLVIVPEGVTVDGDLVVQNGNLRIDGTVDGNVTLINGKLVDETDVLDSDGLMASVGAVNGELKEVDAVFEWVWYHIQNLVKGVFAFGD</sequence>
<protein>
    <recommendedName>
        <fullName evidence="2">Anti-sigma-W factor RsiW</fullName>
    </recommendedName>
</protein>
<dbReference type="AlphaFoldDB" id="A0A920C7R6"/>
<organism evidence="5 6">
    <name type="scientific">Ornithinibacillus bavariensis</name>
    <dbReference type="NCBI Taxonomy" id="545502"/>
    <lineage>
        <taxon>Bacteria</taxon>
        <taxon>Bacillati</taxon>
        <taxon>Bacillota</taxon>
        <taxon>Bacilli</taxon>
        <taxon>Bacillales</taxon>
        <taxon>Bacillaceae</taxon>
        <taxon>Ornithinibacillus</taxon>
    </lineage>
</organism>
<dbReference type="Gene3D" id="1.10.10.1320">
    <property type="entry name" value="Anti-sigma factor, zinc-finger domain"/>
    <property type="match status" value="1"/>
</dbReference>
<evidence type="ECO:0000313" key="6">
    <source>
        <dbReference type="Proteomes" id="UP000676917"/>
    </source>
</evidence>
<dbReference type="EMBL" id="BORP01000003">
    <property type="protein sequence ID" value="GIO27474.1"/>
    <property type="molecule type" value="Genomic_DNA"/>
</dbReference>
<comment type="similarity">
    <text evidence="1">Belongs to the zinc-associated anti-sigma factor (ZAS) superfamily. Anti-sigma-W factor family.</text>
</comment>
<dbReference type="Proteomes" id="UP000676917">
    <property type="component" value="Unassembled WGS sequence"/>
</dbReference>
<evidence type="ECO:0000259" key="4">
    <source>
        <dbReference type="Pfam" id="PF13490"/>
    </source>
</evidence>
<dbReference type="Pfam" id="PF13490">
    <property type="entry name" value="zf-HC2"/>
    <property type="match status" value="1"/>
</dbReference>
<evidence type="ECO:0000256" key="1">
    <source>
        <dbReference type="ARBA" id="ARBA00024353"/>
    </source>
</evidence>
<accession>A0A920C7R6</accession>
<keyword evidence="3" id="KW-0472">Membrane</keyword>
<gene>
    <name evidence="5" type="primary">rsiW</name>
    <name evidence="5" type="ORF">J43TS3_20850</name>
</gene>
<dbReference type="InterPro" id="IPR027383">
    <property type="entry name" value="Znf_put"/>
</dbReference>
<feature type="domain" description="Putative zinc-finger" evidence="4">
    <location>
        <begin position="5"/>
        <end position="38"/>
    </location>
</feature>
<keyword evidence="3" id="KW-1133">Transmembrane helix</keyword>
<evidence type="ECO:0000313" key="5">
    <source>
        <dbReference type="EMBL" id="GIO27474.1"/>
    </source>
</evidence>
<comment type="caution">
    <text evidence="5">The sequence shown here is derived from an EMBL/GenBank/DDBJ whole genome shotgun (WGS) entry which is preliminary data.</text>
</comment>
<evidence type="ECO:0000256" key="3">
    <source>
        <dbReference type="SAM" id="Phobius"/>
    </source>
</evidence>
<feature type="transmembrane region" description="Helical" evidence="3">
    <location>
        <begin position="89"/>
        <end position="108"/>
    </location>
</feature>